<name>A0A4U8V0M8_STECR</name>
<proteinExistence type="predicted"/>
<evidence type="ECO:0000313" key="2">
    <source>
        <dbReference type="Proteomes" id="UP000298663"/>
    </source>
</evidence>
<sequence>MRLMCVPVRWRVSVCAAFVCACARRSLNFDPAEQTVRLFAAIEFQFRNLWLLLNLILAQWDKLDLFDAFLRRDGSVEVLIAPDHPIKVTLMALQFVDGYLSRLLFALMITSKCQTDVQVLTEVVQAPTGPRLMLRCWPVRFPTINSFRDF</sequence>
<dbReference type="Proteomes" id="UP000298663">
    <property type="component" value="Chromosome X"/>
</dbReference>
<dbReference type="EMBL" id="AZBU02000001">
    <property type="protein sequence ID" value="TMS38865.1"/>
    <property type="molecule type" value="Genomic_DNA"/>
</dbReference>
<reference evidence="1 2" key="1">
    <citation type="journal article" date="2015" name="Genome Biol.">
        <title>Comparative genomics of Steinernema reveals deeply conserved gene regulatory networks.</title>
        <authorList>
            <person name="Dillman A.R."/>
            <person name="Macchietto M."/>
            <person name="Porter C.F."/>
            <person name="Rogers A."/>
            <person name="Williams B."/>
            <person name="Antoshechkin I."/>
            <person name="Lee M.M."/>
            <person name="Goodwin Z."/>
            <person name="Lu X."/>
            <person name="Lewis E.E."/>
            <person name="Goodrich-Blair H."/>
            <person name="Stock S.P."/>
            <person name="Adams B.J."/>
            <person name="Sternberg P.W."/>
            <person name="Mortazavi A."/>
        </authorList>
    </citation>
    <scope>NUCLEOTIDE SEQUENCE [LARGE SCALE GENOMIC DNA]</scope>
    <source>
        <strain evidence="1 2">ALL</strain>
    </source>
</reference>
<reference evidence="1 2" key="2">
    <citation type="journal article" date="2019" name="G3 (Bethesda)">
        <title>Hybrid Assembly of the Genome of the Entomopathogenic Nematode Steinernema carpocapsae Identifies the X-Chromosome.</title>
        <authorList>
            <person name="Serra L."/>
            <person name="Macchietto M."/>
            <person name="Macias-Munoz A."/>
            <person name="McGill C.J."/>
            <person name="Rodriguez I.M."/>
            <person name="Rodriguez B."/>
            <person name="Murad R."/>
            <person name="Mortazavi A."/>
        </authorList>
    </citation>
    <scope>NUCLEOTIDE SEQUENCE [LARGE SCALE GENOMIC DNA]</scope>
    <source>
        <strain evidence="1 2">ALL</strain>
    </source>
</reference>
<comment type="caution">
    <text evidence="1">The sequence shown here is derived from an EMBL/GenBank/DDBJ whole genome shotgun (WGS) entry which is preliminary data.</text>
</comment>
<dbReference type="EMBL" id="CM016762">
    <property type="protein sequence ID" value="TMS38865.1"/>
    <property type="molecule type" value="Genomic_DNA"/>
</dbReference>
<gene>
    <name evidence="1" type="ORF">L596_005494</name>
</gene>
<accession>A0A4U8V0M8</accession>
<organism evidence="1 2">
    <name type="scientific">Steinernema carpocapsae</name>
    <name type="common">Entomopathogenic nematode</name>
    <dbReference type="NCBI Taxonomy" id="34508"/>
    <lineage>
        <taxon>Eukaryota</taxon>
        <taxon>Metazoa</taxon>
        <taxon>Ecdysozoa</taxon>
        <taxon>Nematoda</taxon>
        <taxon>Chromadorea</taxon>
        <taxon>Rhabditida</taxon>
        <taxon>Tylenchina</taxon>
        <taxon>Panagrolaimomorpha</taxon>
        <taxon>Strongyloidoidea</taxon>
        <taxon>Steinernematidae</taxon>
        <taxon>Steinernema</taxon>
    </lineage>
</organism>
<protein>
    <submittedName>
        <fullName evidence="1">Uncharacterized protein</fullName>
    </submittedName>
</protein>
<dbReference type="AlphaFoldDB" id="A0A4U8V0M8"/>
<dbReference type="PROSITE" id="PS51257">
    <property type="entry name" value="PROKAR_LIPOPROTEIN"/>
    <property type="match status" value="1"/>
</dbReference>
<evidence type="ECO:0000313" key="1">
    <source>
        <dbReference type="EMBL" id="TMS38865.1"/>
    </source>
</evidence>
<keyword evidence="2" id="KW-1185">Reference proteome</keyword>